<feature type="region of interest" description="Disordered" evidence="1">
    <location>
        <begin position="136"/>
        <end position="162"/>
    </location>
</feature>
<feature type="compositionally biased region" description="Polar residues" evidence="1">
    <location>
        <begin position="272"/>
        <end position="285"/>
    </location>
</feature>
<feature type="compositionally biased region" description="Basic and acidic residues" evidence="1">
    <location>
        <begin position="260"/>
        <end position="271"/>
    </location>
</feature>
<dbReference type="GeneID" id="108016281"/>
<evidence type="ECO:0000313" key="3">
    <source>
        <dbReference type="RefSeq" id="XP_036674816.3"/>
    </source>
</evidence>
<feature type="compositionally biased region" description="Basic and acidic residues" evidence="1">
    <location>
        <begin position="346"/>
        <end position="356"/>
    </location>
</feature>
<organism evidence="2 3">
    <name type="scientific">Drosophila suzukii</name>
    <name type="common">Spotted-wing drosophila fruit fly</name>
    <dbReference type="NCBI Taxonomy" id="28584"/>
    <lineage>
        <taxon>Eukaryota</taxon>
        <taxon>Metazoa</taxon>
        <taxon>Ecdysozoa</taxon>
        <taxon>Arthropoda</taxon>
        <taxon>Hexapoda</taxon>
        <taxon>Insecta</taxon>
        <taxon>Pterygota</taxon>
        <taxon>Neoptera</taxon>
        <taxon>Endopterygota</taxon>
        <taxon>Diptera</taxon>
        <taxon>Brachycera</taxon>
        <taxon>Muscomorpha</taxon>
        <taxon>Ephydroidea</taxon>
        <taxon>Drosophilidae</taxon>
        <taxon>Drosophila</taxon>
        <taxon>Sophophora</taxon>
    </lineage>
</organism>
<feature type="compositionally biased region" description="Basic and acidic residues" evidence="1">
    <location>
        <begin position="324"/>
        <end position="336"/>
    </location>
</feature>
<feature type="compositionally biased region" description="Low complexity" evidence="1">
    <location>
        <begin position="239"/>
        <end position="249"/>
    </location>
</feature>
<gene>
    <name evidence="3" type="primary">LOC108016281</name>
</gene>
<dbReference type="Proteomes" id="UP001652628">
    <property type="component" value="Chromosome 3"/>
</dbReference>
<feature type="region of interest" description="Disordered" evidence="1">
    <location>
        <begin position="239"/>
        <end position="379"/>
    </location>
</feature>
<sequence length="413" mass="46202">MKCRCSEKVCSLKGEKGTIMFFEKDNIVFDKDENETGILDFDIYENERQGKRYPYPFFLEDKWNSTDDDFSTSCPAPTHITHQPVGAHTRTSTTQATSAEDLATPICAEPIICDSSSGDGDDVVAIQNPIIPKLKESASASVAHTHSRKRRRLERHSTHAPSTPEIIKQLLPFEMFRAAYTSSDTNQIELEEDRSVISSVSASTTCATTKESRIAEVSSDADPSFGEIEFLNIDQFVNTDTSNSTSNTSIIEAENADIVEGDRSAEEENRTESASSYCGESNSETRFSDLLSGHASPVHPVASTSQIISSHAGENNVTRKRGRPAKDHADGPDPKRMLRMNKRQRKAYEDRIKNNEASRLSRRKKKKSEEEEKKTEEDLAAENLRLRELADKVACQERKLKKFLSDTLRRAPV</sequence>
<proteinExistence type="predicted"/>
<reference evidence="3" key="1">
    <citation type="submission" date="2025-08" db="UniProtKB">
        <authorList>
            <consortium name="RefSeq"/>
        </authorList>
    </citation>
    <scope>IDENTIFICATION</scope>
</reference>
<accession>A0AB40AAK8</accession>
<feature type="compositionally biased region" description="Basic and acidic residues" evidence="1">
    <location>
        <begin position="367"/>
        <end position="377"/>
    </location>
</feature>
<dbReference type="RefSeq" id="XP_036674816.3">
    <property type="nucleotide sequence ID" value="XM_036818921.3"/>
</dbReference>
<feature type="compositionally biased region" description="Basic residues" evidence="1">
    <location>
        <begin position="145"/>
        <end position="154"/>
    </location>
</feature>
<dbReference type="AlphaFoldDB" id="A0AB40AAK8"/>
<keyword evidence="2" id="KW-1185">Reference proteome</keyword>
<evidence type="ECO:0000256" key="1">
    <source>
        <dbReference type="SAM" id="MobiDB-lite"/>
    </source>
</evidence>
<name>A0AB40AAK8_DROSZ</name>
<feature type="compositionally biased region" description="Polar residues" evidence="1">
    <location>
        <begin position="302"/>
        <end position="316"/>
    </location>
</feature>
<protein>
    <submittedName>
        <fullName evidence="3">Uncharacterized protein isoform X1</fullName>
    </submittedName>
</protein>
<evidence type="ECO:0000313" key="2">
    <source>
        <dbReference type="Proteomes" id="UP001652628"/>
    </source>
</evidence>